<dbReference type="PROSITE" id="PS00903">
    <property type="entry name" value="CYT_DCMP_DEAMINASES_1"/>
    <property type="match status" value="1"/>
</dbReference>
<evidence type="ECO:0000313" key="11">
    <source>
        <dbReference type="Proteomes" id="UP000731465"/>
    </source>
</evidence>
<dbReference type="PANTHER" id="PTHR11079:SF202">
    <property type="entry name" value="TRNA-SPECIFIC ADENOSINE DEAMINASE"/>
    <property type="match status" value="1"/>
</dbReference>
<evidence type="ECO:0000259" key="9">
    <source>
        <dbReference type="PROSITE" id="PS51747"/>
    </source>
</evidence>
<keyword evidence="4 8" id="KW-0479">Metal-binding</keyword>
<keyword evidence="3 8" id="KW-0819">tRNA processing</keyword>
<comment type="cofactor">
    <cofactor evidence="8">
        <name>Zn(2+)</name>
        <dbReference type="ChEBI" id="CHEBI:29105"/>
    </cofactor>
    <text evidence="8">Binds 1 zinc ion per subunit.</text>
</comment>
<dbReference type="NCBIfam" id="NF008113">
    <property type="entry name" value="PRK10860.1"/>
    <property type="match status" value="1"/>
</dbReference>
<evidence type="ECO:0000256" key="2">
    <source>
        <dbReference type="ARBA" id="ARBA00011738"/>
    </source>
</evidence>
<comment type="function">
    <text evidence="8">Catalyzes the deamination of adenosine to inosine at the wobble position 34 of tRNA(Arg2).</text>
</comment>
<dbReference type="PROSITE" id="PS51747">
    <property type="entry name" value="CYT_DCMP_DEAMINASES_2"/>
    <property type="match status" value="1"/>
</dbReference>
<comment type="caution">
    <text evidence="10">The sequence shown here is derived from an EMBL/GenBank/DDBJ whole genome shotgun (WGS) entry which is preliminary data.</text>
</comment>
<feature type="domain" description="CMP/dCMP-type deaminase" evidence="9">
    <location>
        <begin position="2"/>
        <end position="128"/>
    </location>
</feature>
<evidence type="ECO:0000256" key="8">
    <source>
        <dbReference type="HAMAP-Rule" id="MF_00972"/>
    </source>
</evidence>
<dbReference type="InterPro" id="IPR002125">
    <property type="entry name" value="CMP_dCMP_dom"/>
</dbReference>
<dbReference type="RefSeq" id="WP_219937690.1">
    <property type="nucleotide sequence ID" value="NZ_JAGFNY010000018.1"/>
</dbReference>
<comment type="subunit">
    <text evidence="2 8">Homodimer.</text>
</comment>
<feature type="binding site" evidence="8">
    <location>
        <position position="84"/>
    </location>
    <ligand>
        <name>Zn(2+)</name>
        <dbReference type="ChEBI" id="CHEBI:29105"/>
        <note>catalytic</note>
    </ligand>
</feature>
<keyword evidence="11" id="KW-1185">Reference proteome</keyword>
<dbReference type="Pfam" id="PF00383">
    <property type="entry name" value="dCMP_cyt_deam_1"/>
    <property type="match status" value="1"/>
</dbReference>
<dbReference type="EMBL" id="JAGFNY010000018">
    <property type="protein sequence ID" value="MBW7570467.1"/>
    <property type="molecule type" value="Genomic_DNA"/>
</dbReference>
<name>A0ABS7DH91_9GAMM</name>
<dbReference type="PANTHER" id="PTHR11079">
    <property type="entry name" value="CYTOSINE DEAMINASE FAMILY MEMBER"/>
    <property type="match status" value="1"/>
</dbReference>
<comment type="similarity">
    <text evidence="1">Belongs to the cytidine and deoxycytidylate deaminase family. ADAT2 subfamily.</text>
</comment>
<sequence>MDNNELIMNRAIELALEAEKLGEVPVGAVIVDDNFNIVAEGFNRTITDHDPSAHAEIVALRKAGIKLSNYRLVDLSIYVTLEPCCMCVGALIHSRIKNVYFGAYDKKTGACSSVFSLSDDIRHNHHLNVKGGILENECAQILSSFFKRRRLEKKNAKLLYSS</sequence>
<feature type="binding site" evidence="8">
    <location>
        <position position="54"/>
    </location>
    <ligand>
        <name>Zn(2+)</name>
        <dbReference type="ChEBI" id="CHEBI:29105"/>
        <note>catalytic</note>
    </ligand>
</feature>
<evidence type="ECO:0000256" key="3">
    <source>
        <dbReference type="ARBA" id="ARBA00022694"/>
    </source>
</evidence>
<dbReference type="InterPro" id="IPR028883">
    <property type="entry name" value="tRNA_aden_deaminase"/>
</dbReference>
<gene>
    <name evidence="8 10" type="primary">tadA</name>
    <name evidence="10" type="ORF">J5V48_06100</name>
</gene>
<evidence type="ECO:0000313" key="10">
    <source>
        <dbReference type="EMBL" id="MBW7570467.1"/>
    </source>
</evidence>
<protein>
    <recommendedName>
        <fullName evidence="8">tRNA-specific adenosine deaminase</fullName>
        <ecNumber evidence="8">3.5.4.33</ecNumber>
    </recommendedName>
</protein>
<reference evidence="10 11" key="1">
    <citation type="submission" date="2021-03" db="EMBL/GenBank/DDBJ databases">
        <title>Succinivibrio sp. nov. isolated from feces of cow.</title>
        <authorList>
            <person name="Choi J.-Y."/>
        </authorList>
    </citation>
    <scope>NUCLEOTIDE SEQUENCE [LARGE SCALE GENOMIC DNA]</scope>
    <source>
        <strain evidence="10 11">AGMB01872</strain>
    </source>
</reference>
<dbReference type="HAMAP" id="MF_00972">
    <property type="entry name" value="tRNA_aden_deaminase"/>
    <property type="match status" value="1"/>
</dbReference>
<comment type="catalytic activity">
    <reaction evidence="7 8">
        <text>adenosine(34) in tRNA + H2O + H(+) = inosine(34) in tRNA + NH4(+)</text>
        <dbReference type="Rhea" id="RHEA:43168"/>
        <dbReference type="Rhea" id="RHEA-COMP:10373"/>
        <dbReference type="Rhea" id="RHEA-COMP:10374"/>
        <dbReference type="ChEBI" id="CHEBI:15377"/>
        <dbReference type="ChEBI" id="CHEBI:15378"/>
        <dbReference type="ChEBI" id="CHEBI:28938"/>
        <dbReference type="ChEBI" id="CHEBI:74411"/>
        <dbReference type="ChEBI" id="CHEBI:82852"/>
        <dbReference type="EC" id="3.5.4.33"/>
    </reaction>
</comment>
<evidence type="ECO:0000256" key="5">
    <source>
        <dbReference type="ARBA" id="ARBA00022801"/>
    </source>
</evidence>
<dbReference type="CDD" id="cd01285">
    <property type="entry name" value="nucleoside_deaminase"/>
    <property type="match status" value="1"/>
</dbReference>
<keyword evidence="5 8" id="KW-0378">Hydrolase</keyword>
<dbReference type="SUPFAM" id="SSF53927">
    <property type="entry name" value="Cytidine deaminase-like"/>
    <property type="match status" value="1"/>
</dbReference>
<evidence type="ECO:0000256" key="4">
    <source>
        <dbReference type="ARBA" id="ARBA00022723"/>
    </source>
</evidence>
<feature type="binding site" evidence="8">
    <location>
        <position position="87"/>
    </location>
    <ligand>
        <name>Zn(2+)</name>
        <dbReference type="ChEBI" id="CHEBI:29105"/>
        <note>catalytic</note>
    </ligand>
</feature>
<dbReference type="Gene3D" id="3.40.140.10">
    <property type="entry name" value="Cytidine Deaminase, domain 2"/>
    <property type="match status" value="1"/>
</dbReference>
<organism evidence="10 11">
    <name type="scientific">Succinivibrio faecicola</name>
    <dbReference type="NCBI Taxonomy" id="2820300"/>
    <lineage>
        <taxon>Bacteria</taxon>
        <taxon>Pseudomonadati</taxon>
        <taxon>Pseudomonadota</taxon>
        <taxon>Gammaproteobacteria</taxon>
        <taxon>Aeromonadales</taxon>
        <taxon>Succinivibrionaceae</taxon>
        <taxon>Succinivibrio</taxon>
    </lineage>
</organism>
<dbReference type="GO" id="GO:0052717">
    <property type="term" value="F:tRNA-specific adenosine-34 deaminase activity"/>
    <property type="evidence" value="ECO:0007669"/>
    <property type="project" value="UniProtKB-EC"/>
</dbReference>
<dbReference type="Proteomes" id="UP000731465">
    <property type="component" value="Unassembled WGS sequence"/>
</dbReference>
<accession>A0ABS7DH91</accession>
<evidence type="ECO:0000256" key="6">
    <source>
        <dbReference type="ARBA" id="ARBA00022833"/>
    </source>
</evidence>
<dbReference type="InterPro" id="IPR016193">
    <property type="entry name" value="Cytidine_deaminase-like"/>
</dbReference>
<dbReference type="EC" id="3.5.4.33" evidence="8"/>
<dbReference type="InterPro" id="IPR016192">
    <property type="entry name" value="APOBEC/CMP_deaminase_Zn-bd"/>
</dbReference>
<feature type="active site" description="Proton donor" evidence="8">
    <location>
        <position position="56"/>
    </location>
</feature>
<proteinExistence type="inferred from homology"/>
<keyword evidence="6 8" id="KW-0862">Zinc</keyword>
<evidence type="ECO:0000256" key="1">
    <source>
        <dbReference type="ARBA" id="ARBA00010669"/>
    </source>
</evidence>
<evidence type="ECO:0000256" key="7">
    <source>
        <dbReference type="ARBA" id="ARBA00048045"/>
    </source>
</evidence>